<feature type="compositionally biased region" description="Basic and acidic residues" evidence="2">
    <location>
        <begin position="204"/>
        <end position="221"/>
    </location>
</feature>
<sequence>MGVDTSNVQPSRQNGISQLPRRWGTSKTDTMLAVSDTIVSMLKDVVTLSGLPFIQEAASVALTILEILQNVRNNKGDFGRLANDACEITYAAALMCNEYEKKHQPISETTKEDLKELVRKLKNIEQYAYESIQRKWYWKLANNKSDQGKIAAYRQDLNSSVALFGFQSHLTIREAVAKLEQQSEKIEQQQMKILQELKDQEVRRSEEARATIPLGKEEAPKARRGVTGGSGSRTVSPLRINQGVWGFRHPDFVESPTSQISFTSIAGNKSETNNSTTITNTNSGNNRTMTISESNNDNSVRHYGNHRRGSRR</sequence>
<dbReference type="OrthoDB" id="192148at2759"/>
<keyword evidence="4" id="KW-1185">Reference proteome</keyword>
<dbReference type="AlphaFoldDB" id="A0A0C9X786"/>
<feature type="region of interest" description="Disordered" evidence="2">
    <location>
        <begin position="267"/>
        <end position="312"/>
    </location>
</feature>
<accession>A0A0C9X786</accession>
<dbReference type="GO" id="GO:0007166">
    <property type="term" value="P:cell surface receptor signaling pathway"/>
    <property type="evidence" value="ECO:0007669"/>
    <property type="project" value="InterPro"/>
</dbReference>
<reference evidence="3 4" key="1">
    <citation type="submission" date="2014-04" db="EMBL/GenBank/DDBJ databases">
        <authorList>
            <consortium name="DOE Joint Genome Institute"/>
            <person name="Kuo A."/>
            <person name="Kohler A."/>
            <person name="Nagy L.G."/>
            <person name="Floudas D."/>
            <person name="Copeland A."/>
            <person name="Barry K.W."/>
            <person name="Cichocki N."/>
            <person name="Veneault-Fourrey C."/>
            <person name="LaButti K."/>
            <person name="Lindquist E.A."/>
            <person name="Lipzen A."/>
            <person name="Lundell T."/>
            <person name="Morin E."/>
            <person name="Murat C."/>
            <person name="Sun H."/>
            <person name="Tunlid A."/>
            <person name="Henrissat B."/>
            <person name="Grigoriev I.V."/>
            <person name="Hibbett D.S."/>
            <person name="Martin F."/>
            <person name="Nordberg H.P."/>
            <person name="Cantor M.N."/>
            <person name="Hua S.X."/>
        </authorList>
    </citation>
    <scope>NUCLEOTIDE SEQUENCE [LARGE SCALE GENOMIC DNA]</scope>
    <source>
        <strain evidence="3 4">LaAM-08-1</strain>
    </source>
</reference>
<feature type="region of interest" description="Disordered" evidence="2">
    <location>
        <begin position="1"/>
        <end position="22"/>
    </location>
</feature>
<feature type="region of interest" description="Disordered" evidence="2">
    <location>
        <begin position="204"/>
        <end position="237"/>
    </location>
</feature>
<dbReference type="Gene3D" id="1.20.930.20">
    <property type="entry name" value="Adaptor protein Cbl, N-terminal domain"/>
    <property type="match status" value="1"/>
</dbReference>
<evidence type="ECO:0000256" key="2">
    <source>
        <dbReference type="SAM" id="MobiDB-lite"/>
    </source>
</evidence>
<name>A0A0C9X786_9AGAR</name>
<feature type="coiled-coil region" evidence="1">
    <location>
        <begin position="169"/>
        <end position="199"/>
    </location>
</feature>
<dbReference type="HOGENOM" id="CLU_065617_0_0_1"/>
<feature type="compositionally biased region" description="Basic residues" evidence="2">
    <location>
        <begin position="303"/>
        <end position="312"/>
    </location>
</feature>
<dbReference type="CDD" id="cd21037">
    <property type="entry name" value="MLKL_NTD"/>
    <property type="match status" value="1"/>
</dbReference>
<keyword evidence="1" id="KW-0175">Coiled coil</keyword>
<proteinExistence type="predicted"/>
<gene>
    <name evidence="3" type="ORF">K443DRAFT_678841</name>
</gene>
<reference evidence="4" key="2">
    <citation type="submission" date="2015-01" db="EMBL/GenBank/DDBJ databases">
        <title>Evolutionary Origins and Diversification of the Mycorrhizal Mutualists.</title>
        <authorList>
            <consortium name="DOE Joint Genome Institute"/>
            <consortium name="Mycorrhizal Genomics Consortium"/>
            <person name="Kohler A."/>
            <person name="Kuo A."/>
            <person name="Nagy L.G."/>
            <person name="Floudas D."/>
            <person name="Copeland A."/>
            <person name="Barry K.W."/>
            <person name="Cichocki N."/>
            <person name="Veneault-Fourrey C."/>
            <person name="LaButti K."/>
            <person name="Lindquist E.A."/>
            <person name="Lipzen A."/>
            <person name="Lundell T."/>
            <person name="Morin E."/>
            <person name="Murat C."/>
            <person name="Riley R."/>
            <person name="Ohm R."/>
            <person name="Sun H."/>
            <person name="Tunlid A."/>
            <person name="Henrissat B."/>
            <person name="Grigoriev I.V."/>
            <person name="Hibbett D.S."/>
            <person name="Martin F."/>
        </authorList>
    </citation>
    <scope>NUCLEOTIDE SEQUENCE [LARGE SCALE GENOMIC DNA]</scope>
    <source>
        <strain evidence="4">LaAM-08-1</strain>
    </source>
</reference>
<protein>
    <submittedName>
        <fullName evidence="3">Uncharacterized protein</fullName>
    </submittedName>
</protein>
<dbReference type="Proteomes" id="UP000054477">
    <property type="component" value="Unassembled WGS sequence"/>
</dbReference>
<evidence type="ECO:0000313" key="4">
    <source>
        <dbReference type="Proteomes" id="UP000054477"/>
    </source>
</evidence>
<dbReference type="InterPro" id="IPR059179">
    <property type="entry name" value="MLKL-like_MCAfunc"/>
</dbReference>
<dbReference type="InterPro" id="IPR036537">
    <property type="entry name" value="Adaptor_Cbl_N_dom_sf"/>
</dbReference>
<feature type="compositionally biased region" description="Polar residues" evidence="2">
    <location>
        <begin position="289"/>
        <end position="298"/>
    </location>
</feature>
<feature type="compositionally biased region" description="Low complexity" evidence="2">
    <location>
        <begin position="268"/>
        <end position="288"/>
    </location>
</feature>
<feature type="compositionally biased region" description="Polar residues" evidence="2">
    <location>
        <begin position="1"/>
        <end position="17"/>
    </location>
</feature>
<organism evidence="3 4">
    <name type="scientific">Laccaria amethystina LaAM-08-1</name>
    <dbReference type="NCBI Taxonomy" id="1095629"/>
    <lineage>
        <taxon>Eukaryota</taxon>
        <taxon>Fungi</taxon>
        <taxon>Dikarya</taxon>
        <taxon>Basidiomycota</taxon>
        <taxon>Agaricomycotina</taxon>
        <taxon>Agaricomycetes</taxon>
        <taxon>Agaricomycetidae</taxon>
        <taxon>Agaricales</taxon>
        <taxon>Agaricineae</taxon>
        <taxon>Hydnangiaceae</taxon>
        <taxon>Laccaria</taxon>
    </lineage>
</organism>
<dbReference type="STRING" id="1095629.A0A0C9X786"/>
<dbReference type="EMBL" id="KN838616">
    <property type="protein sequence ID" value="KIK00916.1"/>
    <property type="molecule type" value="Genomic_DNA"/>
</dbReference>
<evidence type="ECO:0000256" key="1">
    <source>
        <dbReference type="SAM" id="Coils"/>
    </source>
</evidence>
<evidence type="ECO:0000313" key="3">
    <source>
        <dbReference type="EMBL" id="KIK00916.1"/>
    </source>
</evidence>